<protein>
    <submittedName>
        <fullName evidence="2">Uncharacterized protein</fullName>
    </submittedName>
</protein>
<comment type="caution">
    <text evidence="2">The sequence shown here is derived from an EMBL/GenBank/DDBJ whole genome shotgun (WGS) entry which is preliminary data.</text>
</comment>
<gene>
    <name evidence="2" type="ORF">ETE62_12020</name>
</gene>
<evidence type="ECO:0000313" key="2">
    <source>
        <dbReference type="EMBL" id="TCW98347.1"/>
    </source>
</evidence>
<organism evidence="2">
    <name type="scientific">Klebsiella pneumoniae</name>
    <dbReference type="NCBI Taxonomy" id="573"/>
    <lineage>
        <taxon>Bacteria</taxon>
        <taxon>Pseudomonadati</taxon>
        <taxon>Pseudomonadota</taxon>
        <taxon>Gammaproteobacteria</taxon>
        <taxon>Enterobacterales</taxon>
        <taxon>Enterobacteriaceae</taxon>
        <taxon>Klebsiella/Raoultella group</taxon>
        <taxon>Klebsiella</taxon>
        <taxon>Klebsiella pneumoniae complex</taxon>
    </lineage>
</organism>
<dbReference type="RefSeq" id="WP_083565526.1">
    <property type="nucleotide sequence ID" value="NZ_CABFWX010000001.1"/>
</dbReference>
<dbReference type="EMBL" id="SDCA01000011">
    <property type="protein sequence ID" value="TCW98347.1"/>
    <property type="molecule type" value="Genomic_DNA"/>
</dbReference>
<name>A0A483FTS2_KLEPN</name>
<sequence length="123" mass="14205">MLKSLLTGLFFIYFLAGNAYAEDYNDIFWGMLKKENQEIVFVRCDSPLLKMKIVRTADANQENIEKAYQTFNQSKGQSMYFSFIGNVKDTGNGNYVFNMYDVMETKTGRCNLTDALNNWNVSQ</sequence>
<dbReference type="AlphaFoldDB" id="A0A483FTS2"/>
<feature type="signal peptide" evidence="1">
    <location>
        <begin position="1"/>
        <end position="21"/>
    </location>
</feature>
<proteinExistence type="predicted"/>
<feature type="chain" id="PRO_5030094966" evidence="1">
    <location>
        <begin position="22"/>
        <end position="123"/>
    </location>
</feature>
<keyword evidence="1" id="KW-0732">Signal</keyword>
<evidence type="ECO:0000256" key="1">
    <source>
        <dbReference type="SAM" id="SignalP"/>
    </source>
</evidence>
<accession>A0A483FTS2</accession>
<reference evidence="2" key="1">
    <citation type="submission" date="2019-01" db="EMBL/GenBank/DDBJ databases">
        <authorList>
            <person name="Lista F."/>
            <person name="Anselmo A."/>
        </authorList>
    </citation>
    <scope>NUCLEOTIDE SEQUENCE</scope>
    <source>
        <strain evidence="2">22S</strain>
    </source>
</reference>